<sequence>MELRKAKLEGEQQFLFDQATTDKLRYLLLLRGTQKKMEIRKAKLEGEQQFLFDQATTDKLRYLLLLRGTQKKMELRKAKLEGEQQFLFDQATTEKLRSGALMFKLIWPIFADRVRLIQWVWFSFMDLNINYQIGWSMELKWQIVVRWLKQRAVVSQLRSVCRMQQVIYNEIFKGNMTKKLDAYSLLKIDPTKVH</sequence>
<evidence type="ECO:0000313" key="2">
    <source>
        <dbReference type="Proteomes" id="UP000032141"/>
    </source>
</evidence>
<dbReference type="HOGENOM" id="CLU_1404246_0_0_1"/>
<dbReference type="STRING" id="109376.A0A0D3DRM9"/>
<dbReference type="Gramene" id="Bo8g077880.1">
    <property type="protein sequence ID" value="Bo8g077880.1"/>
    <property type="gene ID" value="Bo8g077880"/>
</dbReference>
<evidence type="ECO:0000313" key="1">
    <source>
        <dbReference type="EnsemblPlants" id="Bo8g077880.1"/>
    </source>
</evidence>
<reference evidence="1 2" key="1">
    <citation type="journal article" date="2014" name="Genome Biol.">
        <title>Transcriptome and methylome profiling reveals relics of genome dominance in the mesopolyploid Brassica oleracea.</title>
        <authorList>
            <person name="Parkin I.A."/>
            <person name="Koh C."/>
            <person name="Tang H."/>
            <person name="Robinson S.J."/>
            <person name="Kagale S."/>
            <person name="Clarke W.E."/>
            <person name="Town C.D."/>
            <person name="Nixon J."/>
            <person name="Krishnakumar V."/>
            <person name="Bidwell S.L."/>
            <person name="Denoeud F."/>
            <person name="Belcram H."/>
            <person name="Links M.G."/>
            <person name="Just J."/>
            <person name="Clarke C."/>
            <person name="Bender T."/>
            <person name="Huebert T."/>
            <person name="Mason A.S."/>
            <person name="Pires J.C."/>
            <person name="Barker G."/>
            <person name="Moore J."/>
            <person name="Walley P.G."/>
            <person name="Manoli S."/>
            <person name="Batley J."/>
            <person name="Edwards D."/>
            <person name="Nelson M.N."/>
            <person name="Wang X."/>
            <person name="Paterson A.H."/>
            <person name="King G."/>
            <person name="Bancroft I."/>
            <person name="Chalhoub B."/>
            <person name="Sharpe A.G."/>
        </authorList>
    </citation>
    <scope>NUCLEOTIDE SEQUENCE</scope>
    <source>
        <strain evidence="1 2">cv. TO1000</strain>
    </source>
</reference>
<protein>
    <submittedName>
        <fullName evidence="1">Uncharacterized protein</fullName>
    </submittedName>
</protein>
<dbReference type="Proteomes" id="UP000032141">
    <property type="component" value="Chromosome C8"/>
</dbReference>
<reference evidence="1" key="2">
    <citation type="submission" date="2015-03" db="UniProtKB">
        <authorList>
            <consortium name="EnsemblPlants"/>
        </authorList>
    </citation>
    <scope>IDENTIFICATION</scope>
</reference>
<proteinExistence type="predicted"/>
<dbReference type="AlphaFoldDB" id="A0A0D3DRM9"/>
<accession>A0A0D3DRM9</accession>
<keyword evidence="2" id="KW-1185">Reference proteome</keyword>
<name>A0A0D3DRM9_BRAOL</name>
<dbReference type="EnsemblPlants" id="Bo8g077880.1">
    <property type="protein sequence ID" value="Bo8g077880.1"/>
    <property type="gene ID" value="Bo8g077880"/>
</dbReference>
<organism evidence="1 2">
    <name type="scientific">Brassica oleracea var. oleracea</name>
    <dbReference type="NCBI Taxonomy" id="109376"/>
    <lineage>
        <taxon>Eukaryota</taxon>
        <taxon>Viridiplantae</taxon>
        <taxon>Streptophyta</taxon>
        <taxon>Embryophyta</taxon>
        <taxon>Tracheophyta</taxon>
        <taxon>Spermatophyta</taxon>
        <taxon>Magnoliopsida</taxon>
        <taxon>eudicotyledons</taxon>
        <taxon>Gunneridae</taxon>
        <taxon>Pentapetalae</taxon>
        <taxon>rosids</taxon>
        <taxon>malvids</taxon>
        <taxon>Brassicales</taxon>
        <taxon>Brassicaceae</taxon>
        <taxon>Brassiceae</taxon>
        <taxon>Brassica</taxon>
    </lineage>
</organism>